<dbReference type="SUPFAM" id="SSF53474">
    <property type="entry name" value="alpha/beta-Hydrolases"/>
    <property type="match status" value="1"/>
</dbReference>
<name>A0A1Y5SJY1_9RHOB</name>
<dbReference type="InterPro" id="IPR050266">
    <property type="entry name" value="AB_hydrolase_sf"/>
</dbReference>
<proteinExistence type="predicted"/>
<gene>
    <name evidence="3" type="primary">hsaD</name>
    <name evidence="3" type="ORF">AQS8620_01694</name>
</gene>
<sequence length="325" mass="34603">MILPKLATSPSVVILILIALFSAVSVARAMVRERAVERANPPLGRFVMVDDHPVHLWEAGDPNAPSVVLIHGASGSVRDFTGDLGPQLASRYHVVALDRPGFGYTPALADMDDNRSLSRQAALLRGALAQIGVTRPVLLGQSYGGSVVLRWAEDAPDSIRALVPVSAPSHLWPDPPSLFYRALATPVVGPILATLITAWVPRSYIAAQVESVFAPQTAPSGYGDYFHPFMSARRETLLVNARQRIALRDEVSALLAGYPNMALPVEAVHGEADPIVPFDIHAVPLARDVPDLHLTALPGIGHMPHHVAIPAVIAAVDRAAGATLP</sequence>
<keyword evidence="4" id="KW-1185">Reference proteome</keyword>
<protein>
    <submittedName>
        <fullName evidence="3">4,5:9,10-diseco-3-hydroxy-5,9, 17-trioxoandrosta-1(10),2-diene-4-oate hydrolase</fullName>
        <ecNumber evidence="3">3.7.1.17</ecNumber>
    </submittedName>
</protein>
<evidence type="ECO:0000313" key="4">
    <source>
        <dbReference type="Proteomes" id="UP000193862"/>
    </source>
</evidence>
<dbReference type="PRINTS" id="PR00111">
    <property type="entry name" value="ABHYDROLASE"/>
</dbReference>
<dbReference type="Proteomes" id="UP000193862">
    <property type="component" value="Unassembled WGS sequence"/>
</dbReference>
<dbReference type="EC" id="3.7.1.17" evidence="3"/>
<evidence type="ECO:0000259" key="2">
    <source>
        <dbReference type="Pfam" id="PF00561"/>
    </source>
</evidence>
<dbReference type="Gene3D" id="3.40.50.1820">
    <property type="entry name" value="alpha/beta hydrolase"/>
    <property type="match status" value="1"/>
</dbReference>
<dbReference type="EMBL" id="FWFS01000005">
    <property type="protein sequence ID" value="SLN42417.1"/>
    <property type="molecule type" value="Genomic_DNA"/>
</dbReference>
<dbReference type="GO" id="GO:0102296">
    <property type="term" value="F:4,5-9,10-diseco-3-hydroxy-5,9,17-trioxoandrosta-1(10),2-diene-4-oate hydrolase activity"/>
    <property type="evidence" value="ECO:0007669"/>
    <property type="project" value="UniProtKB-EC"/>
</dbReference>
<dbReference type="OrthoDB" id="9815441at2"/>
<organism evidence="3 4">
    <name type="scientific">Aquimixticola soesokkakensis</name>
    <dbReference type="NCBI Taxonomy" id="1519096"/>
    <lineage>
        <taxon>Bacteria</taxon>
        <taxon>Pseudomonadati</taxon>
        <taxon>Pseudomonadota</taxon>
        <taxon>Alphaproteobacteria</taxon>
        <taxon>Rhodobacterales</taxon>
        <taxon>Paracoccaceae</taxon>
        <taxon>Aquimixticola</taxon>
    </lineage>
</organism>
<reference evidence="3 4" key="1">
    <citation type="submission" date="2017-03" db="EMBL/GenBank/DDBJ databases">
        <authorList>
            <person name="Afonso C.L."/>
            <person name="Miller P.J."/>
            <person name="Scott M.A."/>
            <person name="Spackman E."/>
            <person name="Goraichik I."/>
            <person name="Dimitrov K.M."/>
            <person name="Suarez D.L."/>
            <person name="Swayne D.E."/>
        </authorList>
    </citation>
    <scope>NUCLEOTIDE SEQUENCE [LARGE SCALE GENOMIC DNA]</scope>
    <source>
        <strain evidence="3 4">CECT 8620</strain>
    </source>
</reference>
<evidence type="ECO:0000256" key="1">
    <source>
        <dbReference type="ARBA" id="ARBA00022801"/>
    </source>
</evidence>
<dbReference type="GO" id="GO:0016020">
    <property type="term" value="C:membrane"/>
    <property type="evidence" value="ECO:0007669"/>
    <property type="project" value="TreeGrafter"/>
</dbReference>
<dbReference type="AlphaFoldDB" id="A0A1Y5SJY1"/>
<evidence type="ECO:0000313" key="3">
    <source>
        <dbReference type="EMBL" id="SLN42417.1"/>
    </source>
</evidence>
<dbReference type="PANTHER" id="PTHR43798:SF31">
    <property type="entry name" value="AB HYDROLASE SUPERFAMILY PROTEIN YCLE"/>
    <property type="match status" value="1"/>
</dbReference>
<dbReference type="RefSeq" id="WP_085836384.1">
    <property type="nucleotide sequence ID" value="NZ_FWFS01000005.1"/>
</dbReference>
<dbReference type="Pfam" id="PF00561">
    <property type="entry name" value="Abhydrolase_1"/>
    <property type="match status" value="1"/>
</dbReference>
<keyword evidence="1 3" id="KW-0378">Hydrolase</keyword>
<feature type="domain" description="AB hydrolase-1" evidence="2">
    <location>
        <begin position="65"/>
        <end position="174"/>
    </location>
</feature>
<dbReference type="PANTHER" id="PTHR43798">
    <property type="entry name" value="MONOACYLGLYCEROL LIPASE"/>
    <property type="match status" value="1"/>
</dbReference>
<accession>A0A1Y5SJY1</accession>
<dbReference type="InterPro" id="IPR029058">
    <property type="entry name" value="AB_hydrolase_fold"/>
</dbReference>
<dbReference type="InterPro" id="IPR000073">
    <property type="entry name" value="AB_hydrolase_1"/>
</dbReference>